<dbReference type="EMBL" id="VAFM01000002">
    <property type="protein sequence ID" value="TKW60631.1"/>
    <property type="molecule type" value="Genomic_DNA"/>
</dbReference>
<feature type="domain" description="Multidrug resistance protein MdtA-like barrel-sandwich hybrid" evidence="5">
    <location>
        <begin position="76"/>
        <end position="201"/>
    </location>
</feature>
<evidence type="ECO:0000313" key="9">
    <source>
        <dbReference type="Proteomes" id="UP000320948"/>
    </source>
</evidence>
<comment type="caution">
    <text evidence="8">The sequence shown here is derived from an EMBL/GenBank/DDBJ whole genome shotgun (WGS) entry which is preliminary data.</text>
</comment>
<name>A0A6N4RBM2_BLAVI</name>
<organism evidence="8 9">
    <name type="scientific">Blastochloris viridis</name>
    <name type="common">Rhodopseudomonas viridis</name>
    <dbReference type="NCBI Taxonomy" id="1079"/>
    <lineage>
        <taxon>Bacteria</taxon>
        <taxon>Pseudomonadati</taxon>
        <taxon>Pseudomonadota</taxon>
        <taxon>Alphaproteobacteria</taxon>
        <taxon>Hyphomicrobiales</taxon>
        <taxon>Blastochloridaceae</taxon>
        <taxon>Blastochloris</taxon>
    </lineage>
</organism>
<feature type="domain" description="CusB-like beta-barrel" evidence="6">
    <location>
        <begin position="208"/>
        <end position="276"/>
    </location>
</feature>
<dbReference type="GO" id="GO:0015562">
    <property type="term" value="F:efflux transmembrane transporter activity"/>
    <property type="evidence" value="ECO:0007669"/>
    <property type="project" value="TreeGrafter"/>
</dbReference>
<keyword evidence="3" id="KW-1133">Transmembrane helix</keyword>
<comment type="similarity">
    <text evidence="1">Belongs to the membrane fusion protein (MFP) (TC 8.A.1) family.</text>
</comment>
<feature type="coiled-coil region" evidence="2">
    <location>
        <begin position="115"/>
        <end position="168"/>
    </location>
</feature>
<feature type="domain" description="Multidrug resistance protein MdtA-like alpha-helical hairpin" evidence="4">
    <location>
        <begin position="111"/>
        <end position="169"/>
    </location>
</feature>
<dbReference type="NCBIfam" id="TIGR01730">
    <property type="entry name" value="RND_mfp"/>
    <property type="match status" value="1"/>
</dbReference>
<keyword evidence="2" id="KW-0175">Coiled coil</keyword>
<evidence type="ECO:0000259" key="6">
    <source>
        <dbReference type="Pfam" id="PF25954"/>
    </source>
</evidence>
<evidence type="ECO:0000313" key="8">
    <source>
        <dbReference type="EMBL" id="TKW60631.1"/>
    </source>
</evidence>
<protein>
    <submittedName>
        <fullName evidence="8">Efflux RND transporter periplasmic adaptor subunit</fullName>
    </submittedName>
</protein>
<keyword evidence="3" id="KW-0812">Transmembrane</keyword>
<dbReference type="InterPro" id="IPR058625">
    <property type="entry name" value="MdtA-like_BSH"/>
</dbReference>
<sequence length="375" mass="39611">MVARKRDQQRNMRMWGGVLGVAVLALAAWWWFGKAEAPKPQQQGGGGLPVEVVTAVDQPIAETLTVAGQVQARIGAELRSEVTARVVSVTFIDGEAVKRGEPLLVLDDSVQRATLAQAQANYALAKANVERYSRLVGLGAASRLQVDTAEAEAKLQRANIQMARANLAKYQVAAPFDGAAGIAQVNVGELVQPGELLVAVTDNAKLKVTFKVPEAQATSLRLGAPVKVTSDGAELDGVIDALDGRVDPTTRTLEGKVALDNDEGKLVAGQFVRVRVPVREVSEAVVIPDQALIPQGAKMFVFVITAGENGATMASRTTVEVGLRTADKAQIVKGVEAGQRVVTAGQQKLQAPLMPVTPLSPTTINVAPQAVEELR</sequence>
<evidence type="ECO:0000259" key="7">
    <source>
        <dbReference type="Pfam" id="PF25989"/>
    </source>
</evidence>
<dbReference type="Proteomes" id="UP000320948">
    <property type="component" value="Unassembled WGS sequence"/>
</dbReference>
<dbReference type="AlphaFoldDB" id="A0A6N4RBM2"/>
<keyword evidence="3" id="KW-0472">Membrane</keyword>
<dbReference type="GO" id="GO:1990281">
    <property type="term" value="C:efflux pump complex"/>
    <property type="evidence" value="ECO:0007669"/>
    <property type="project" value="TreeGrafter"/>
</dbReference>
<dbReference type="InterPro" id="IPR058637">
    <property type="entry name" value="YknX-like_C"/>
</dbReference>
<proteinExistence type="inferred from homology"/>
<gene>
    <name evidence="8" type="ORF">DI628_06945</name>
</gene>
<dbReference type="Pfam" id="PF25917">
    <property type="entry name" value="BSH_RND"/>
    <property type="match status" value="1"/>
</dbReference>
<dbReference type="Gene3D" id="2.40.30.170">
    <property type="match status" value="1"/>
</dbReference>
<dbReference type="Gene3D" id="1.10.287.470">
    <property type="entry name" value="Helix hairpin bin"/>
    <property type="match status" value="1"/>
</dbReference>
<dbReference type="Pfam" id="PF25876">
    <property type="entry name" value="HH_MFP_RND"/>
    <property type="match status" value="1"/>
</dbReference>
<accession>A0A6N4RBM2</accession>
<dbReference type="SUPFAM" id="SSF111369">
    <property type="entry name" value="HlyD-like secretion proteins"/>
    <property type="match status" value="1"/>
</dbReference>
<dbReference type="InterPro" id="IPR006143">
    <property type="entry name" value="RND_pump_MFP"/>
</dbReference>
<dbReference type="InterPro" id="IPR058624">
    <property type="entry name" value="MdtA-like_HH"/>
</dbReference>
<evidence type="ECO:0000256" key="3">
    <source>
        <dbReference type="SAM" id="Phobius"/>
    </source>
</evidence>
<evidence type="ECO:0000259" key="4">
    <source>
        <dbReference type="Pfam" id="PF25876"/>
    </source>
</evidence>
<feature type="domain" description="YknX-like C-terminal permuted SH3-like" evidence="7">
    <location>
        <begin position="285"/>
        <end position="350"/>
    </location>
</feature>
<dbReference type="Pfam" id="PF25954">
    <property type="entry name" value="Beta-barrel_RND_2"/>
    <property type="match status" value="1"/>
</dbReference>
<dbReference type="Pfam" id="PF25989">
    <property type="entry name" value="YknX_C"/>
    <property type="match status" value="1"/>
</dbReference>
<evidence type="ECO:0000259" key="5">
    <source>
        <dbReference type="Pfam" id="PF25917"/>
    </source>
</evidence>
<feature type="transmembrane region" description="Helical" evidence="3">
    <location>
        <begin position="12"/>
        <end position="32"/>
    </location>
</feature>
<dbReference type="InterPro" id="IPR058792">
    <property type="entry name" value="Beta-barrel_RND_2"/>
</dbReference>
<dbReference type="Gene3D" id="2.40.50.100">
    <property type="match status" value="1"/>
</dbReference>
<dbReference type="Gene3D" id="2.40.420.20">
    <property type="match status" value="1"/>
</dbReference>
<reference evidence="8 9" key="1">
    <citation type="journal article" date="2017" name="Nat. Commun.">
        <title>In situ click chemistry generation of cyclooxygenase-2 inhibitors.</title>
        <authorList>
            <person name="Bhardwaj A."/>
            <person name="Kaur J."/>
            <person name="Wuest M."/>
            <person name="Wuest F."/>
        </authorList>
    </citation>
    <scope>NUCLEOTIDE SEQUENCE [LARGE SCALE GENOMIC DNA]</scope>
    <source>
        <strain evidence="8">S2_018_000_R2_106</strain>
    </source>
</reference>
<evidence type="ECO:0000256" key="2">
    <source>
        <dbReference type="SAM" id="Coils"/>
    </source>
</evidence>
<dbReference type="PANTHER" id="PTHR30469">
    <property type="entry name" value="MULTIDRUG RESISTANCE PROTEIN MDTA"/>
    <property type="match status" value="1"/>
</dbReference>
<evidence type="ECO:0000256" key="1">
    <source>
        <dbReference type="ARBA" id="ARBA00009477"/>
    </source>
</evidence>
<dbReference type="PANTHER" id="PTHR30469:SF15">
    <property type="entry name" value="HLYD FAMILY OF SECRETION PROTEINS"/>
    <property type="match status" value="1"/>
</dbReference>